<sequence length="77" mass="8518">MVTAAADLSVNDEFVDTKCEESRQVFVVITAATLADGVPSLISWTVEVQRDMIVFVQCLLADLTARFLSNDRLQIKV</sequence>
<comment type="caution">
    <text evidence="1">The sequence shown here is derived from an EMBL/GenBank/DDBJ whole genome shotgun (WGS) entry which is preliminary data.</text>
</comment>
<gene>
    <name evidence="1" type="ORF">DP106_05250</name>
</gene>
<organism evidence="1 2">
    <name type="scientific">Halonotius pteroides</name>
    <dbReference type="NCBI Taxonomy" id="268735"/>
    <lineage>
        <taxon>Archaea</taxon>
        <taxon>Methanobacteriati</taxon>
        <taxon>Methanobacteriota</taxon>
        <taxon>Stenosarchaea group</taxon>
        <taxon>Halobacteria</taxon>
        <taxon>Halobacteriales</taxon>
        <taxon>Haloferacaceae</taxon>
        <taxon>Halonotius</taxon>
    </lineage>
</organism>
<protein>
    <submittedName>
        <fullName evidence="1">Uncharacterized protein</fullName>
    </submittedName>
</protein>
<name>A0A3A6QC38_9EURY</name>
<reference evidence="1 2" key="1">
    <citation type="submission" date="2018-06" db="EMBL/GenBank/DDBJ databases">
        <title>Halonotius sp. F13-13 a new haloarchaeeon isolated from a solar saltern from Isla Cristina, Huelva, Spain.</title>
        <authorList>
            <person name="Duran-Viseras A."/>
            <person name="Sanchez-Porro C."/>
            <person name="Ventosa A."/>
        </authorList>
    </citation>
    <scope>NUCLEOTIDE SEQUENCE [LARGE SCALE GENOMIC DNA]</scope>
    <source>
        <strain evidence="1 2">CECT 7525</strain>
    </source>
</reference>
<dbReference type="AlphaFoldDB" id="A0A3A6QC38"/>
<dbReference type="RefSeq" id="WP_120083878.1">
    <property type="nucleotide sequence ID" value="NZ_QMDW01000006.1"/>
</dbReference>
<keyword evidence="2" id="KW-1185">Reference proteome</keyword>
<evidence type="ECO:0000313" key="1">
    <source>
        <dbReference type="EMBL" id="RJX50311.1"/>
    </source>
</evidence>
<accession>A0A3A6QC38</accession>
<dbReference type="EMBL" id="QMDW01000006">
    <property type="protein sequence ID" value="RJX50311.1"/>
    <property type="molecule type" value="Genomic_DNA"/>
</dbReference>
<proteinExistence type="predicted"/>
<evidence type="ECO:0000313" key="2">
    <source>
        <dbReference type="Proteomes" id="UP000281564"/>
    </source>
</evidence>
<dbReference type="Proteomes" id="UP000281564">
    <property type="component" value="Unassembled WGS sequence"/>
</dbReference>